<sequence length="163" mass="18892">MELEVTHAYDSGLERVLAAFFAEDHIHSRNEKVGARNVEIQERALSEQTGKLVISREVQSATQLPGILASFHRDWHRVRQEEHWFCKDEGEWHCEFRVHIDGVPAKIKGTMRLQELESGCQNQLTLNVRCDLPLIGKTVAKFLLDDSRRKIEREHLITRELLA</sequence>
<dbReference type="InterPro" id="IPR019639">
    <property type="entry name" value="DUF2505"/>
</dbReference>
<protein>
    <submittedName>
        <fullName evidence="1">DUF2505 domain-containing protein</fullName>
    </submittedName>
</protein>
<dbReference type="EMBL" id="JAWIIJ010000011">
    <property type="protein sequence ID" value="MDV2080132.1"/>
    <property type="molecule type" value="Genomic_DNA"/>
</dbReference>
<evidence type="ECO:0000313" key="2">
    <source>
        <dbReference type="Proteomes" id="UP001269819"/>
    </source>
</evidence>
<proteinExistence type="predicted"/>
<organism evidence="1 2">
    <name type="scientific">Marinobacter xestospongiae</name>
    <dbReference type="NCBI Taxonomy" id="994319"/>
    <lineage>
        <taxon>Bacteria</taxon>
        <taxon>Pseudomonadati</taxon>
        <taxon>Pseudomonadota</taxon>
        <taxon>Gammaproteobacteria</taxon>
        <taxon>Pseudomonadales</taxon>
        <taxon>Marinobacteraceae</taxon>
        <taxon>Marinobacter</taxon>
    </lineage>
</organism>
<comment type="caution">
    <text evidence="1">The sequence shown here is derived from an EMBL/GenBank/DDBJ whole genome shotgun (WGS) entry which is preliminary data.</text>
</comment>
<dbReference type="RefSeq" id="WP_227174464.1">
    <property type="nucleotide sequence ID" value="NZ_JAWIIJ010000011.1"/>
</dbReference>
<dbReference type="Proteomes" id="UP001269819">
    <property type="component" value="Unassembled WGS sequence"/>
</dbReference>
<keyword evidence="2" id="KW-1185">Reference proteome</keyword>
<reference evidence="1 2" key="1">
    <citation type="submission" date="2023-10" db="EMBL/GenBank/DDBJ databases">
        <title>Characteristics and mechanism of a salt-tolerant marine origin heterotrophic nitrifying- aerobic denitrifying bacteria Marinobacter xestospongiae HN1.</title>
        <authorList>
            <person name="Qi R."/>
        </authorList>
    </citation>
    <scope>NUCLEOTIDE SEQUENCE [LARGE SCALE GENOMIC DNA]</scope>
    <source>
        <strain evidence="1 2">HN1</strain>
    </source>
</reference>
<dbReference type="Pfam" id="PF10698">
    <property type="entry name" value="DUF2505"/>
    <property type="match status" value="1"/>
</dbReference>
<accession>A0ABU3W1R8</accession>
<gene>
    <name evidence="1" type="ORF">RYS15_15710</name>
</gene>
<name>A0ABU3W1R8_9GAMM</name>
<evidence type="ECO:0000313" key="1">
    <source>
        <dbReference type="EMBL" id="MDV2080132.1"/>
    </source>
</evidence>